<dbReference type="AlphaFoldDB" id="A0A9W9CTJ8"/>
<dbReference type="Proteomes" id="UP001140453">
    <property type="component" value="Unassembled WGS sequence"/>
</dbReference>
<sequence>MCKFTYLGYRDCEEPDRHYFIRREKCTTKAHLKHWCAPHEQEESTLAEDEDIIDLPCPMCADVPIVFDQPLLEIAHSRRSVLPAPYYDAATGKYSRHPRHHAHNMSSSKEVPAPLMPKPLNMARVQFDRSASESAVNRIKQREQLPEYKLPSTTYNPTEQDFLLLPATSYQPSTREGKLPKPLPMPQPTTITPPSSREGSLSPPQSRMHGVIRTLPPGESSRRELDSLRERAKAAAAKDERPSAPSSRAATDRSRSGSESSTSSFGNVMPRPPPPPPRRTPSRKPSVASSTASSAVTSSPPSKSSSVSSRNERRPEHRRKESTSTNASIGTSTTHTPPSEATSDSFADRVKDSALRSIGFGGDRNDRTASPERGRRLYRRDRLGSSSERSDSPSIWRPTISPPQLQQDSLGMARDTEVVQSFKQRLVPFAPHSKASKPSTPSGEPAVQPDSAPEKLTSRPKTPHPNADEKTAAVLRLYPSNAEDEKVAMAAFSKMFQEEQRVLIAARQGLPAEVPKLATQGATATEAKGGAEDAVGSRTIGQTAPQESSASTASISMADVGRSMAKVLPAAPTGLRRIKTGQVKTVTVAPPRPPKRANTSDVVGAAAGAPAVKVKTGPLFRFANVGGAKAQEFEIVSGGPDGAGQAF</sequence>
<feature type="compositionally biased region" description="Basic and acidic residues" evidence="1">
    <location>
        <begin position="310"/>
        <end position="322"/>
    </location>
</feature>
<feature type="compositionally biased region" description="Basic residues" evidence="1">
    <location>
        <begin position="94"/>
        <end position="103"/>
    </location>
</feature>
<feature type="region of interest" description="Disordered" evidence="1">
    <location>
        <begin position="430"/>
        <end position="470"/>
    </location>
</feature>
<feature type="compositionally biased region" description="Polar residues" evidence="1">
    <location>
        <begin position="188"/>
        <end position="205"/>
    </location>
</feature>
<gene>
    <name evidence="2" type="ORF">N0V93_008088</name>
</gene>
<name>A0A9W9CTJ8_9PEZI</name>
<feature type="compositionally biased region" description="Pro residues" evidence="1">
    <location>
        <begin position="270"/>
        <end position="279"/>
    </location>
</feature>
<feature type="compositionally biased region" description="Polar residues" evidence="1">
    <location>
        <begin position="323"/>
        <end position="345"/>
    </location>
</feature>
<organism evidence="2 3">
    <name type="scientific">Gnomoniopsis smithogilvyi</name>
    <dbReference type="NCBI Taxonomy" id="1191159"/>
    <lineage>
        <taxon>Eukaryota</taxon>
        <taxon>Fungi</taxon>
        <taxon>Dikarya</taxon>
        <taxon>Ascomycota</taxon>
        <taxon>Pezizomycotina</taxon>
        <taxon>Sordariomycetes</taxon>
        <taxon>Sordariomycetidae</taxon>
        <taxon>Diaporthales</taxon>
        <taxon>Gnomoniaceae</taxon>
        <taxon>Gnomoniopsis</taxon>
    </lineage>
</organism>
<accession>A0A9W9CTJ8</accession>
<feature type="compositionally biased region" description="Low complexity" evidence="1">
    <location>
        <begin position="283"/>
        <end position="309"/>
    </location>
</feature>
<feature type="region of interest" description="Disordered" evidence="1">
    <location>
        <begin position="133"/>
        <end position="159"/>
    </location>
</feature>
<reference evidence="2" key="1">
    <citation type="submission" date="2022-10" db="EMBL/GenBank/DDBJ databases">
        <title>Tapping the CABI collections for fungal endophytes: first genome assemblies for Collariella, Neodidymelliopsis, Ascochyta clinopodiicola, Didymella pomorum, Didymosphaeria variabile, Neocosmospora piperis and Neocucurbitaria cava.</title>
        <authorList>
            <person name="Hill R."/>
        </authorList>
    </citation>
    <scope>NUCLEOTIDE SEQUENCE</scope>
    <source>
        <strain evidence="2">IMI 355082</strain>
    </source>
</reference>
<keyword evidence="3" id="KW-1185">Reference proteome</keyword>
<dbReference type="OrthoDB" id="5238585at2759"/>
<proteinExistence type="predicted"/>
<feature type="compositionally biased region" description="Polar residues" evidence="1">
    <location>
        <begin position="539"/>
        <end position="554"/>
    </location>
</feature>
<evidence type="ECO:0000313" key="2">
    <source>
        <dbReference type="EMBL" id="KAJ4387496.1"/>
    </source>
</evidence>
<dbReference type="EMBL" id="JAPEVB010000005">
    <property type="protein sequence ID" value="KAJ4387496.1"/>
    <property type="molecule type" value="Genomic_DNA"/>
</dbReference>
<comment type="caution">
    <text evidence="2">The sequence shown here is derived from an EMBL/GenBank/DDBJ whole genome shotgun (WGS) entry which is preliminary data.</text>
</comment>
<protein>
    <submittedName>
        <fullName evidence="2">Uncharacterized protein</fullName>
    </submittedName>
</protein>
<evidence type="ECO:0000256" key="1">
    <source>
        <dbReference type="SAM" id="MobiDB-lite"/>
    </source>
</evidence>
<evidence type="ECO:0000313" key="3">
    <source>
        <dbReference type="Proteomes" id="UP001140453"/>
    </source>
</evidence>
<feature type="region of interest" description="Disordered" evidence="1">
    <location>
        <begin position="521"/>
        <end position="554"/>
    </location>
</feature>
<feature type="compositionally biased region" description="Basic and acidic residues" evidence="1">
    <location>
        <begin position="363"/>
        <end position="391"/>
    </location>
</feature>
<feature type="region of interest" description="Disordered" evidence="1">
    <location>
        <begin position="171"/>
        <end position="407"/>
    </location>
</feature>
<feature type="compositionally biased region" description="Low complexity" evidence="1">
    <location>
        <begin position="521"/>
        <end position="534"/>
    </location>
</feature>
<feature type="compositionally biased region" description="Basic and acidic residues" evidence="1">
    <location>
        <begin position="220"/>
        <end position="242"/>
    </location>
</feature>
<feature type="region of interest" description="Disordered" evidence="1">
    <location>
        <begin position="94"/>
        <end position="115"/>
    </location>
</feature>